<dbReference type="Proteomes" id="UP000800035">
    <property type="component" value="Unassembled WGS sequence"/>
</dbReference>
<evidence type="ECO:0000259" key="1">
    <source>
        <dbReference type="Pfam" id="PF24864"/>
    </source>
</evidence>
<gene>
    <name evidence="2" type="ORF">CC80DRAFT_505669</name>
</gene>
<feature type="domain" description="DUF7730" evidence="1">
    <location>
        <begin position="68"/>
        <end position="103"/>
    </location>
</feature>
<organism evidence="2 3">
    <name type="scientific">Byssothecium circinans</name>
    <dbReference type="NCBI Taxonomy" id="147558"/>
    <lineage>
        <taxon>Eukaryota</taxon>
        <taxon>Fungi</taxon>
        <taxon>Dikarya</taxon>
        <taxon>Ascomycota</taxon>
        <taxon>Pezizomycotina</taxon>
        <taxon>Dothideomycetes</taxon>
        <taxon>Pleosporomycetidae</taxon>
        <taxon>Pleosporales</taxon>
        <taxon>Massarineae</taxon>
        <taxon>Massarinaceae</taxon>
        <taxon>Byssothecium</taxon>
    </lineage>
</organism>
<sequence length="411" mass="48014">MESPNVEKPLIDIPRVYSGPIDSTKVSFLTLPPDIRNMVYDELFKKEGLIKVVPNYCSYLGGVDEPSERSKIACSLLATCRQIYHEGVTILYRGNTFELSEWDDLDRGGQDAIEWTASWLDWIGSNIHYLKEVIIDIYLYPRETGFDIVELFVFLCKHPEILPIVKFAHWKYGTEMTTMLSNVLEALVKHDTLRLRRTLHFPRLIESLHSLVIDTSGSRGFIEHNWRQNSLKNRTLLIEDEGRSLRTESYDPVSRALTEESYIFEAICVKAGRSDIRISLKSRYHDKICTTEACFKLQDLRRSTFRLLSQILDASPELKWETCPTIYINGFGTSVLASYHFSPKTRHKRHYRLRLARTKRHEDESIERQVHRFVRRFPESLHRGVVWNALSPLELPQEFNMSNKFWGGLRR</sequence>
<keyword evidence="3" id="KW-1185">Reference proteome</keyword>
<protein>
    <recommendedName>
        <fullName evidence="1">DUF7730 domain-containing protein</fullName>
    </recommendedName>
</protein>
<proteinExistence type="predicted"/>
<dbReference type="EMBL" id="ML976995">
    <property type="protein sequence ID" value="KAF1955326.1"/>
    <property type="molecule type" value="Genomic_DNA"/>
</dbReference>
<dbReference type="Pfam" id="PF24864">
    <property type="entry name" value="DUF7730"/>
    <property type="match status" value="1"/>
</dbReference>
<accession>A0A6A5TX95</accession>
<dbReference type="InterPro" id="IPR056632">
    <property type="entry name" value="DUF7730"/>
</dbReference>
<dbReference type="OrthoDB" id="5272396at2759"/>
<name>A0A6A5TX95_9PLEO</name>
<dbReference type="InterPro" id="IPR038883">
    <property type="entry name" value="AN11006-like"/>
</dbReference>
<evidence type="ECO:0000313" key="3">
    <source>
        <dbReference type="Proteomes" id="UP000800035"/>
    </source>
</evidence>
<evidence type="ECO:0000313" key="2">
    <source>
        <dbReference type="EMBL" id="KAF1955326.1"/>
    </source>
</evidence>
<dbReference type="PANTHER" id="PTHR42085">
    <property type="entry name" value="F-BOX DOMAIN-CONTAINING PROTEIN"/>
    <property type="match status" value="1"/>
</dbReference>
<dbReference type="PANTHER" id="PTHR42085:SF1">
    <property type="entry name" value="F-BOX DOMAIN-CONTAINING PROTEIN"/>
    <property type="match status" value="1"/>
</dbReference>
<dbReference type="AlphaFoldDB" id="A0A6A5TX95"/>
<reference evidence="2" key="1">
    <citation type="journal article" date="2020" name="Stud. Mycol.">
        <title>101 Dothideomycetes genomes: a test case for predicting lifestyles and emergence of pathogens.</title>
        <authorList>
            <person name="Haridas S."/>
            <person name="Albert R."/>
            <person name="Binder M."/>
            <person name="Bloem J."/>
            <person name="Labutti K."/>
            <person name="Salamov A."/>
            <person name="Andreopoulos B."/>
            <person name="Baker S."/>
            <person name="Barry K."/>
            <person name="Bills G."/>
            <person name="Bluhm B."/>
            <person name="Cannon C."/>
            <person name="Castanera R."/>
            <person name="Culley D."/>
            <person name="Daum C."/>
            <person name="Ezra D."/>
            <person name="Gonzalez J."/>
            <person name="Henrissat B."/>
            <person name="Kuo A."/>
            <person name="Liang C."/>
            <person name="Lipzen A."/>
            <person name="Lutzoni F."/>
            <person name="Magnuson J."/>
            <person name="Mondo S."/>
            <person name="Nolan M."/>
            <person name="Ohm R."/>
            <person name="Pangilinan J."/>
            <person name="Park H.-J."/>
            <person name="Ramirez L."/>
            <person name="Alfaro M."/>
            <person name="Sun H."/>
            <person name="Tritt A."/>
            <person name="Yoshinaga Y."/>
            <person name="Zwiers L.-H."/>
            <person name="Turgeon B."/>
            <person name="Goodwin S."/>
            <person name="Spatafora J."/>
            <person name="Crous P."/>
            <person name="Grigoriev I."/>
        </authorList>
    </citation>
    <scope>NUCLEOTIDE SEQUENCE</scope>
    <source>
        <strain evidence="2">CBS 675.92</strain>
    </source>
</reference>